<evidence type="ECO:0000256" key="2">
    <source>
        <dbReference type="ARBA" id="ARBA00011534"/>
    </source>
</evidence>
<evidence type="ECO:0000313" key="18">
    <source>
        <dbReference type="Proteomes" id="UP000030151"/>
    </source>
</evidence>
<dbReference type="GO" id="GO:0005524">
    <property type="term" value="F:ATP binding"/>
    <property type="evidence" value="ECO:0007669"/>
    <property type="project" value="UniProtKB-UniRule"/>
</dbReference>
<evidence type="ECO:0000256" key="13">
    <source>
        <dbReference type="ARBA" id="ARBA00047899"/>
    </source>
</evidence>
<evidence type="ECO:0000256" key="3">
    <source>
        <dbReference type="ARBA" id="ARBA00012513"/>
    </source>
</evidence>
<keyword evidence="6" id="KW-0723">Serine/threonine-protein kinase</keyword>
<evidence type="ECO:0000256" key="14">
    <source>
        <dbReference type="ARBA" id="ARBA00048679"/>
    </source>
</evidence>
<sequence>MECELDRIDMMHSGIQFSYDDIAFAPASTAHGTYYDGEQDEVENLDEYQEGGHHPVHIHDRLGTQRYRVIHKLGHGAYGTVWLCRDHQLHRYVAVKVMTADVSLDRVPEMSILKRLDQTNPGARHIALPLDSFAVYGPNGTHQCIVFPLLGQCVSPVLWQRLEHPGLVLRNLCHQAVLALNCLHESGVGHGDFRPSNILLKVSGLDGLSEDELLSQIGYPEPGNVVADHGGPLPPFSPRYLVPAADMSRLDSKYLREEVCLIRLGQLYLESSPPPDLGTPENYLPPERLVDDQKDRVGLSCDIWALGCTLFEIRLQTPLFHMLYGPDEVLDEMVSFFGKLPEPWWSRWEQHGDYRDEEGNMLRRRVDVDGEPYGIDSVLRGDKSSMRTVDGVLRVVKTMEVPRDEVAALKALLLGICAYAPENRLCTGDILRAEWFKRCSWS</sequence>
<evidence type="ECO:0000313" key="17">
    <source>
        <dbReference type="EMBL" id="EXV01034.1"/>
    </source>
</evidence>
<name>A0A014PAI8_9HYPO</name>
<comment type="caution">
    <text evidence="17">The sequence shown here is derived from an EMBL/GenBank/DDBJ whole genome shotgun (WGS) entry which is preliminary data.</text>
</comment>
<organism evidence="17 18">
    <name type="scientific">Metarhizium robertsii</name>
    <dbReference type="NCBI Taxonomy" id="568076"/>
    <lineage>
        <taxon>Eukaryota</taxon>
        <taxon>Fungi</taxon>
        <taxon>Dikarya</taxon>
        <taxon>Ascomycota</taxon>
        <taxon>Pezizomycotina</taxon>
        <taxon>Sordariomycetes</taxon>
        <taxon>Hypocreomycetidae</taxon>
        <taxon>Hypocreales</taxon>
        <taxon>Clavicipitaceae</taxon>
        <taxon>Metarhizium</taxon>
    </lineage>
</organism>
<evidence type="ECO:0000259" key="16">
    <source>
        <dbReference type="PROSITE" id="PS50011"/>
    </source>
</evidence>
<dbReference type="PANTHER" id="PTHR45646">
    <property type="entry name" value="SERINE/THREONINE-PROTEIN KINASE DOA-RELATED"/>
    <property type="match status" value="1"/>
</dbReference>
<keyword evidence="9 17" id="KW-0418">Kinase</keyword>
<accession>A0A014PAI8</accession>
<evidence type="ECO:0000256" key="4">
    <source>
        <dbReference type="ARBA" id="ARBA00013948"/>
    </source>
</evidence>
<evidence type="ECO:0000256" key="15">
    <source>
        <dbReference type="PROSITE-ProRule" id="PRU10141"/>
    </source>
</evidence>
<evidence type="ECO:0000256" key="5">
    <source>
        <dbReference type="ARBA" id="ARBA00019973"/>
    </source>
</evidence>
<keyword evidence="10 15" id="KW-0067">ATP-binding</keyword>
<dbReference type="InterPro" id="IPR011009">
    <property type="entry name" value="Kinase-like_dom_sf"/>
</dbReference>
<evidence type="ECO:0000256" key="12">
    <source>
        <dbReference type="ARBA" id="ARBA00033194"/>
    </source>
</evidence>
<evidence type="ECO:0000256" key="6">
    <source>
        <dbReference type="ARBA" id="ARBA00022527"/>
    </source>
</evidence>
<dbReference type="Proteomes" id="UP000030151">
    <property type="component" value="Unassembled WGS sequence"/>
</dbReference>
<dbReference type="PROSITE" id="PS00109">
    <property type="entry name" value="PROTEIN_KINASE_TYR"/>
    <property type="match status" value="1"/>
</dbReference>
<dbReference type="eggNOG" id="KOG1290">
    <property type="taxonomic scope" value="Eukaryota"/>
</dbReference>
<gene>
    <name evidence="17" type="ORF">X797_005604</name>
</gene>
<dbReference type="EMBL" id="JELW01000009">
    <property type="protein sequence ID" value="EXV01034.1"/>
    <property type="molecule type" value="Genomic_DNA"/>
</dbReference>
<proteinExistence type="predicted"/>
<evidence type="ECO:0000256" key="1">
    <source>
        <dbReference type="ARBA" id="ARBA00003747"/>
    </source>
</evidence>
<comment type="subunit">
    <text evidence="2">Component of the EKC/KEOPS complex composed of at least BUD32, CGI121, GON7, KAE1 and PCC1; the whole complex dimerizes.</text>
</comment>
<dbReference type="GO" id="GO:0043484">
    <property type="term" value="P:regulation of RNA splicing"/>
    <property type="evidence" value="ECO:0007669"/>
    <property type="project" value="TreeGrafter"/>
</dbReference>
<dbReference type="Gene3D" id="3.30.200.20">
    <property type="entry name" value="Phosphorylase Kinase, domain 1"/>
    <property type="match status" value="1"/>
</dbReference>
<dbReference type="PROSITE" id="PS50011">
    <property type="entry name" value="PROTEIN_KINASE_DOM"/>
    <property type="match status" value="1"/>
</dbReference>
<dbReference type="GO" id="GO:0005634">
    <property type="term" value="C:nucleus"/>
    <property type="evidence" value="ECO:0007669"/>
    <property type="project" value="TreeGrafter"/>
</dbReference>
<protein>
    <recommendedName>
        <fullName evidence="5">EKC/KEOPS complex subunit BUD32</fullName>
        <ecNumber evidence="3">2.7.11.1</ecNumber>
    </recommendedName>
    <alternativeName>
        <fullName evidence="11 12">Atypical Serine/threonine protein kinase BUD32</fullName>
    </alternativeName>
    <alternativeName>
        <fullName evidence="4">EKC/KEOPS complex subunit bud32</fullName>
    </alternativeName>
</protein>
<keyword evidence="8 15" id="KW-0547">Nucleotide-binding</keyword>
<comment type="catalytic activity">
    <reaction evidence="14">
        <text>L-seryl-[protein] + ATP = O-phospho-L-seryl-[protein] + ADP + H(+)</text>
        <dbReference type="Rhea" id="RHEA:17989"/>
        <dbReference type="Rhea" id="RHEA-COMP:9863"/>
        <dbReference type="Rhea" id="RHEA-COMP:11604"/>
        <dbReference type="ChEBI" id="CHEBI:15378"/>
        <dbReference type="ChEBI" id="CHEBI:29999"/>
        <dbReference type="ChEBI" id="CHEBI:30616"/>
        <dbReference type="ChEBI" id="CHEBI:83421"/>
        <dbReference type="ChEBI" id="CHEBI:456216"/>
        <dbReference type="EC" id="2.7.11.1"/>
    </reaction>
</comment>
<dbReference type="InterPro" id="IPR051175">
    <property type="entry name" value="CLK_kinases"/>
</dbReference>
<evidence type="ECO:0000256" key="8">
    <source>
        <dbReference type="ARBA" id="ARBA00022741"/>
    </source>
</evidence>
<dbReference type="EC" id="2.7.11.1" evidence="3"/>
<evidence type="ECO:0000256" key="7">
    <source>
        <dbReference type="ARBA" id="ARBA00022679"/>
    </source>
</evidence>
<dbReference type="PROSITE" id="PS00107">
    <property type="entry name" value="PROTEIN_KINASE_ATP"/>
    <property type="match status" value="1"/>
</dbReference>
<comment type="catalytic activity">
    <reaction evidence="13">
        <text>L-threonyl-[protein] + ATP = O-phospho-L-threonyl-[protein] + ADP + H(+)</text>
        <dbReference type="Rhea" id="RHEA:46608"/>
        <dbReference type="Rhea" id="RHEA-COMP:11060"/>
        <dbReference type="Rhea" id="RHEA-COMP:11605"/>
        <dbReference type="ChEBI" id="CHEBI:15378"/>
        <dbReference type="ChEBI" id="CHEBI:30013"/>
        <dbReference type="ChEBI" id="CHEBI:30616"/>
        <dbReference type="ChEBI" id="CHEBI:61977"/>
        <dbReference type="ChEBI" id="CHEBI:456216"/>
        <dbReference type="EC" id="2.7.11.1"/>
    </reaction>
</comment>
<dbReference type="PANTHER" id="PTHR45646:SF11">
    <property type="entry name" value="SERINE_THREONINE-PROTEIN KINASE DOA"/>
    <property type="match status" value="1"/>
</dbReference>
<dbReference type="SUPFAM" id="SSF56112">
    <property type="entry name" value="Protein kinase-like (PK-like)"/>
    <property type="match status" value="1"/>
</dbReference>
<dbReference type="Pfam" id="PF00069">
    <property type="entry name" value="Pkinase"/>
    <property type="match status" value="1"/>
</dbReference>
<dbReference type="SMART" id="SM00220">
    <property type="entry name" value="S_TKc"/>
    <property type="match status" value="1"/>
</dbReference>
<evidence type="ECO:0000256" key="10">
    <source>
        <dbReference type="ARBA" id="ARBA00022840"/>
    </source>
</evidence>
<dbReference type="InterPro" id="IPR000719">
    <property type="entry name" value="Prot_kinase_dom"/>
</dbReference>
<dbReference type="HOGENOM" id="CLU_000288_81_2_1"/>
<dbReference type="AlphaFoldDB" id="A0A014PAI8"/>
<reference evidence="17 18" key="1">
    <citation type="submission" date="2014-02" db="EMBL/GenBank/DDBJ databases">
        <title>The genome sequence of the entomopathogenic fungus Metarhizium robertsii ARSEF 2575.</title>
        <authorList>
            <person name="Giuliano Garisto Donzelli B."/>
            <person name="Roe B.A."/>
            <person name="Macmil S.L."/>
            <person name="Krasnoff S.B."/>
            <person name="Gibson D.M."/>
        </authorList>
    </citation>
    <scope>NUCLEOTIDE SEQUENCE [LARGE SCALE GENOMIC DNA]</scope>
    <source>
        <strain evidence="17 18">ARSEF 2575</strain>
    </source>
</reference>
<dbReference type="OrthoDB" id="5979581at2759"/>
<feature type="domain" description="Protein kinase" evidence="16">
    <location>
        <begin position="67"/>
        <end position="436"/>
    </location>
</feature>
<dbReference type="GO" id="GO:0004674">
    <property type="term" value="F:protein serine/threonine kinase activity"/>
    <property type="evidence" value="ECO:0007669"/>
    <property type="project" value="UniProtKB-KW"/>
</dbReference>
<dbReference type="InterPro" id="IPR017441">
    <property type="entry name" value="Protein_kinase_ATP_BS"/>
</dbReference>
<evidence type="ECO:0000256" key="11">
    <source>
        <dbReference type="ARBA" id="ARBA00030980"/>
    </source>
</evidence>
<comment type="function">
    <text evidence="1">Component of the EKC/KEOPS complex that is required for the formation of a threonylcarbamoyl group on adenosine at position 37 (t(6)A37) in tRNAs that read codons beginning with adenine. The complex is probably involved in the transfer of the threonylcarbamoyl moiety of threonylcarbamoyl-AMP (TC-AMP) to the N6 group of A37. BUD32 has ATPase activity in the context of the EKC/KEOPS complex and likely plays a supporting role to the catalytic subunit KAE1. The EKC/KEOPS complex also promotes both telomere uncapping and telomere elongation. The complex is required for efficient recruitment of transcriptional coactivators.</text>
</comment>
<dbReference type="Gene3D" id="1.10.510.10">
    <property type="entry name" value="Transferase(Phosphotransferase) domain 1"/>
    <property type="match status" value="1"/>
</dbReference>
<evidence type="ECO:0000256" key="9">
    <source>
        <dbReference type="ARBA" id="ARBA00022777"/>
    </source>
</evidence>
<dbReference type="InterPro" id="IPR008266">
    <property type="entry name" value="Tyr_kinase_AS"/>
</dbReference>
<feature type="binding site" evidence="15">
    <location>
        <position position="96"/>
    </location>
    <ligand>
        <name>ATP</name>
        <dbReference type="ChEBI" id="CHEBI:30616"/>
    </ligand>
</feature>
<keyword evidence="7" id="KW-0808">Transferase</keyword>